<dbReference type="PROSITE" id="PS51318">
    <property type="entry name" value="TAT"/>
    <property type="match status" value="1"/>
</dbReference>
<evidence type="ECO:0000313" key="3">
    <source>
        <dbReference type="EMBL" id="KAI3428121.1"/>
    </source>
</evidence>
<dbReference type="EMBL" id="SIDB01000009">
    <property type="protein sequence ID" value="KAI3428121.1"/>
    <property type="molecule type" value="Genomic_DNA"/>
</dbReference>
<comment type="caution">
    <text evidence="3">The sequence shown here is derived from an EMBL/GenBank/DDBJ whole genome shotgun (WGS) entry which is preliminary data.</text>
</comment>
<evidence type="ECO:0000259" key="2">
    <source>
        <dbReference type="PROSITE" id="PS50059"/>
    </source>
</evidence>
<dbReference type="Proteomes" id="UP001055712">
    <property type="component" value="Unassembled WGS sequence"/>
</dbReference>
<dbReference type="EC" id="5.2.1.8" evidence="1"/>
<evidence type="ECO:0000256" key="1">
    <source>
        <dbReference type="PROSITE-ProRule" id="PRU00277"/>
    </source>
</evidence>
<keyword evidence="1" id="KW-0697">Rotamase</keyword>
<dbReference type="PANTHER" id="PTHR47414:SF1">
    <property type="entry name" value="PEPTIDYL-PROLYL CIS-TRANS ISOMERASE FKBP20-2, CHLOROPLASTIC"/>
    <property type="match status" value="1"/>
</dbReference>
<dbReference type="InterPro" id="IPR046357">
    <property type="entry name" value="PPIase_dom_sf"/>
</dbReference>
<dbReference type="InterPro" id="IPR006311">
    <property type="entry name" value="TAT_signal"/>
</dbReference>
<dbReference type="InterPro" id="IPR044239">
    <property type="entry name" value="FKBP20-2-like"/>
</dbReference>
<name>A0A9D4TKE4_CHLVU</name>
<dbReference type="Pfam" id="PF00254">
    <property type="entry name" value="FKBP_C"/>
    <property type="match status" value="1"/>
</dbReference>
<dbReference type="InterPro" id="IPR001179">
    <property type="entry name" value="PPIase_FKBP_dom"/>
</dbReference>
<comment type="catalytic activity">
    <reaction evidence="1">
        <text>[protein]-peptidylproline (omega=180) = [protein]-peptidylproline (omega=0)</text>
        <dbReference type="Rhea" id="RHEA:16237"/>
        <dbReference type="Rhea" id="RHEA-COMP:10747"/>
        <dbReference type="Rhea" id="RHEA-COMP:10748"/>
        <dbReference type="ChEBI" id="CHEBI:83833"/>
        <dbReference type="ChEBI" id="CHEBI:83834"/>
        <dbReference type="EC" id="5.2.1.8"/>
    </reaction>
</comment>
<reference evidence="3" key="2">
    <citation type="submission" date="2020-11" db="EMBL/GenBank/DDBJ databases">
        <authorList>
            <person name="Cecchin M."/>
            <person name="Marcolungo L."/>
            <person name="Rossato M."/>
            <person name="Girolomoni L."/>
            <person name="Cosentino E."/>
            <person name="Cuine S."/>
            <person name="Li-Beisson Y."/>
            <person name="Delledonne M."/>
            <person name="Ballottari M."/>
        </authorList>
    </citation>
    <scope>NUCLEOTIDE SEQUENCE</scope>
    <source>
        <strain evidence="3">211/11P</strain>
        <tissue evidence="3">Whole cell</tissue>
    </source>
</reference>
<feature type="domain" description="PPIase FKBP-type" evidence="2">
    <location>
        <begin position="165"/>
        <end position="252"/>
    </location>
</feature>
<dbReference type="GO" id="GO:0003755">
    <property type="term" value="F:peptidyl-prolyl cis-trans isomerase activity"/>
    <property type="evidence" value="ECO:0007669"/>
    <property type="project" value="UniProtKB-KW"/>
</dbReference>
<keyword evidence="4" id="KW-1185">Reference proteome</keyword>
<proteinExistence type="predicted"/>
<dbReference type="PANTHER" id="PTHR47414">
    <property type="entry name" value="PEPTIDYL-PROLYL CIS-TRANS ISOMERASE FKBP20-2, CHLOROPLASTIC"/>
    <property type="match status" value="1"/>
</dbReference>
<dbReference type="OrthoDB" id="1902587at2759"/>
<organism evidence="3 4">
    <name type="scientific">Chlorella vulgaris</name>
    <name type="common">Green alga</name>
    <dbReference type="NCBI Taxonomy" id="3077"/>
    <lineage>
        <taxon>Eukaryota</taxon>
        <taxon>Viridiplantae</taxon>
        <taxon>Chlorophyta</taxon>
        <taxon>core chlorophytes</taxon>
        <taxon>Trebouxiophyceae</taxon>
        <taxon>Chlorellales</taxon>
        <taxon>Chlorellaceae</taxon>
        <taxon>Chlorella clade</taxon>
        <taxon>Chlorella</taxon>
    </lineage>
</organism>
<dbReference type="AlphaFoldDB" id="A0A9D4TKE4"/>
<dbReference type="Gene3D" id="3.10.50.40">
    <property type="match status" value="1"/>
</dbReference>
<protein>
    <recommendedName>
        <fullName evidence="1">peptidylprolyl isomerase</fullName>
        <ecNumber evidence="1">5.2.1.8</ecNumber>
    </recommendedName>
</protein>
<accession>A0A9D4TKE4</accession>
<gene>
    <name evidence="3" type="ORF">D9Q98_006504</name>
</gene>
<dbReference type="PROSITE" id="PS50059">
    <property type="entry name" value="FKBP_PPIASE"/>
    <property type="match status" value="1"/>
</dbReference>
<keyword evidence="1" id="KW-0413">Isomerase</keyword>
<reference evidence="3" key="1">
    <citation type="journal article" date="2019" name="Plant J.">
        <title>Chlorella vulgaris genome assembly and annotation reveals the molecular basis for metabolic acclimation to high light conditions.</title>
        <authorList>
            <person name="Cecchin M."/>
            <person name="Marcolungo L."/>
            <person name="Rossato M."/>
            <person name="Girolomoni L."/>
            <person name="Cosentino E."/>
            <person name="Cuine S."/>
            <person name="Li-Beisson Y."/>
            <person name="Delledonne M."/>
            <person name="Ballottari M."/>
        </authorList>
    </citation>
    <scope>NUCLEOTIDE SEQUENCE</scope>
    <source>
        <strain evidence="3">211/11P</strain>
    </source>
</reference>
<dbReference type="SUPFAM" id="SSF54534">
    <property type="entry name" value="FKBP-like"/>
    <property type="match status" value="1"/>
</dbReference>
<evidence type="ECO:0000313" key="4">
    <source>
        <dbReference type="Proteomes" id="UP001055712"/>
    </source>
</evidence>
<sequence>MQLSALVSRPFRPAATARGRAGDTRRCTTCQHVQPQQDDHHAAQQQPIAVIPSRRQLLAGAAAAVVGTALPAALPRSAAAEGVLDGQGETVLLPLSAADTFTANQKQILAYNRRTQRQNGVPPDFPAFVREGYNMIVLGDGYQRSPDGLIFKDFVEGVGELPQDGQQIVFDYTAYNESASSIDSSYRKGQPAQTQLGIQGLIPGFELGIKSMKPGGKRRIVVPPELGPPVGPATFFSAKQYEVFDVELRAVKTCRRESMGMFSSVKCE</sequence>